<proteinExistence type="predicted"/>
<keyword evidence="2" id="KW-1185">Reference proteome</keyword>
<gene>
    <name evidence="1" type="ORF">ACFFVF_14230</name>
</gene>
<comment type="caution">
    <text evidence="1">The sequence shown here is derived from an EMBL/GenBank/DDBJ whole genome shotgun (WGS) entry which is preliminary data.</text>
</comment>
<dbReference type="Proteomes" id="UP001589607">
    <property type="component" value="Unassembled WGS sequence"/>
</dbReference>
<dbReference type="EMBL" id="JBHMEY010000060">
    <property type="protein sequence ID" value="MFB9097676.1"/>
    <property type="molecule type" value="Genomic_DNA"/>
</dbReference>
<evidence type="ECO:0000313" key="1">
    <source>
        <dbReference type="EMBL" id="MFB9097676.1"/>
    </source>
</evidence>
<dbReference type="RefSeq" id="WP_236455229.1">
    <property type="nucleotide sequence ID" value="NZ_CBCSGE010000004.1"/>
</dbReference>
<organism evidence="1 2">
    <name type="scientific">Flavobacterium jumunjinense</name>
    <dbReference type="NCBI Taxonomy" id="998845"/>
    <lineage>
        <taxon>Bacteria</taxon>
        <taxon>Pseudomonadati</taxon>
        <taxon>Bacteroidota</taxon>
        <taxon>Flavobacteriia</taxon>
        <taxon>Flavobacteriales</taxon>
        <taxon>Flavobacteriaceae</taxon>
        <taxon>Flavobacterium</taxon>
    </lineage>
</organism>
<sequence length="259" mass="28543">MNKILSLVTMLGCSLIGYSQNNSGTITGYFNLSLGQKAIYTAGANAQCGNCYDWDINNDFAATSDSFGTIKINGSDMGKTIEIEAVTVGQFKLDLSYIDETGLHTQSFIGNVIHSNESCDYNFAISDKYKDIIDVKNADSVLLSIDSNYPAGTQYTWTVYRQDGTYLDYASISDKAIILNASANNRIIRTTVTAEYLNCTKTVTKKFAHAIPIIDQLGNLFPECMNPLIDNSLLVKQTNDKEIKNKATQLVDNNIKNNK</sequence>
<protein>
    <submittedName>
        <fullName evidence="1">Uncharacterized protein</fullName>
    </submittedName>
</protein>
<name>A0ABV5GQR5_9FLAO</name>
<evidence type="ECO:0000313" key="2">
    <source>
        <dbReference type="Proteomes" id="UP001589607"/>
    </source>
</evidence>
<accession>A0ABV5GQR5</accession>
<reference evidence="1 2" key="1">
    <citation type="submission" date="2024-09" db="EMBL/GenBank/DDBJ databases">
        <authorList>
            <person name="Sun Q."/>
            <person name="Mori K."/>
        </authorList>
    </citation>
    <scope>NUCLEOTIDE SEQUENCE [LARGE SCALE GENOMIC DNA]</scope>
    <source>
        <strain evidence="1 2">CECT 7955</strain>
    </source>
</reference>